<comment type="subcellular location">
    <subcellularLocation>
        <location evidence="1">Endomembrane system</location>
        <topology evidence="1">Multi-pass membrane protein</topology>
    </subcellularLocation>
</comment>
<keyword evidence="10" id="KW-1185">Reference proteome</keyword>
<dbReference type="EMBL" id="PVTV01000013">
    <property type="protein sequence ID" value="PRY98166.1"/>
    <property type="molecule type" value="Genomic_DNA"/>
</dbReference>
<keyword evidence="5" id="KW-0443">Lipid metabolism</keyword>
<feature type="domain" description="Fatty acid hydroxylase" evidence="8">
    <location>
        <begin position="135"/>
        <end position="275"/>
    </location>
</feature>
<dbReference type="GO" id="GO:0006643">
    <property type="term" value="P:membrane lipid metabolic process"/>
    <property type="evidence" value="ECO:0007669"/>
    <property type="project" value="TreeGrafter"/>
</dbReference>
<gene>
    <name evidence="9" type="ORF">BCM14_1883</name>
</gene>
<organism evidence="9 10">
    <name type="scientific">Jezberella montanilacus</name>
    <dbReference type="NCBI Taxonomy" id="323426"/>
    <lineage>
        <taxon>Bacteria</taxon>
        <taxon>Pseudomonadati</taxon>
        <taxon>Pseudomonadota</taxon>
        <taxon>Betaproteobacteria</taxon>
        <taxon>Burkholderiales</taxon>
        <taxon>Alcaligenaceae</taxon>
        <taxon>Jezberella</taxon>
    </lineage>
</organism>
<protein>
    <submittedName>
        <fullName evidence="9">Sterol desaturase/sphingolipid hydroxylase (Fatty acid hydroxylase superfamily)</fullName>
    </submittedName>
</protein>
<dbReference type="InterPro" id="IPR051689">
    <property type="entry name" value="Sterol_desaturase/TMEM195"/>
</dbReference>
<evidence type="ECO:0000256" key="3">
    <source>
        <dbReference type="ARBA" id="ARBA00022989"/>
    </source>
</evidence>
<dbReference type="GO" id="GO:0012505">
    <property type="term" value="C:endomembrane system"/>
    <property type="evidence" value="ECO:0007669"/>
    <property type="project" value="UniProtKB-SubCell"/>
</dbReference>
<evidence type="ECO:0000313" key="10">
    <source>
        <dbReference type="Proteomes" id="UP000238308"/>
    </source>
</evidence>
<evidence type="ECO:0000256" key="7">
    <source>
        <dbReference type="SAM" id="Phobius"/>
    </source>
</evidence>
<comment type="caution">
    <text evidence="9">The sequence shown here is derived from an EMBL/GenBank/DDBJ whole genome shotgun (WGS) entry which is preliminary data.</text>
</comment>
<sequence length="318" mass="36678">MSNVLDWFDVVQQVLFEAVVQPFLFNVGLGSVIEEAYDWTMWLLIGLLQIGFLLIVFGTLQRWRPVEPVIDRGQVRLDIVYTLIHRLALFRIVLFFLIRPLWDETAGWAHVMGFSPFSLDEVWPGVTDRPWMSLIIYLIAFDLVEYLYHRAQHRFEWLWALHAVHHSQRQMTMWSDNRNHLLDSVLHDSVIVFVSLAIGVPPAQFVMIVVFTQLVESFSHSNVRLSFGRLGERLLVSPRFHRQHHSIAFDVSSAGPAKGNNFAVLFPVWDVLFSTGHFDNHYPATGIHDQLPEAGGRDYGRGFFAQQWLGLKRMVGLG</sequence>
<name>A0A2T0XGU9_9BURK</name>
<dbReference type="GO" id="GO:0005506">
    <property type="term" value="F:iron ion binding"/>
    <property type="evidence" value="ECO:0007669"/>
    <property type="project" value="InterPro"/>
</dbReference>
<proteinExistence type="predicted"/>
<keyword evidence="3 7" id="KW-1133">Transmembrane helix</keyword>
<evidence type="ECO:0000256" key="6">
    <source>
        <dbReference type="ARBA" id="ARBA00023136"/>
    </source>
</evidence>
<reference evidence="9 10" key="1">
    <citation type="submission" date="2018-03" db="EMBL/GenBank/DDBJ databases">
        <title>Genomic Encyclopedia of Type Strains, Phase III (KMG-III): the genomes of soil and plant-associated and newly described type strains.</title>
        <authorList>
            <person name="Whitman W."/>
        </authorList>
    </citation>
    <scope>NUCLEOTIDE SEQUENCE [LARGE SCALE GENOMIC DNA]</scope>
    <source>
        <strain evidence="9 10">MWH-P2sevCIIIb</strain>
    </source>
</reference>
<dbReference type="GO" id="GO:0008610">
    <property type="term" value="P:lipid biosynthetic process"/>
    <property type="evidence" value="ECO:0007669"/>
    <property type="project" value="InterPro"/>
</dbReference>
<evidence type="ECO:0000256" key="5">
    <source>
        <dbReference type="ARBA" id="ARBA00023098"/>
    </source>
</evidence>
<evidence type="ECO:0000256" key="1">
    <source>
        <dbReference type="ARBA" id="ARBA00004127"/>
    </source>
</evidence>
<keyword evidence="2 7" id="KW-0812">Transmembrane</keyword>
<keyword evidence="4" id="KW-0560">Oxidoreductase</keyword>
<dbReference type="GO" id="GO:0050479">
    <property type="term" value="F:glyceryl-ether monooxygenase activity"/>
    <property type="evidence" value="ECO:0007669"/>
    <property type="project" value="TreeGrafter"/>
</dbReference>
<keyword evidence="6 7" id="KW-0472">Membrane</keyword>
<dbReference type="Proteomes" id="UP000238308">
    <property type="component" value="Unassembled WGS sequence"/>
</dbReference>
<dbReference type="GO" id="GO:0016020">
    <property type="term" value="C:membrane"/>
    <property type="evidence" value="ECO:0007669"/>
    <property type="project" value="GOC"/>
</dbReference>
<feature type="transmembrane region" description="Helical" evidence="7">
    <location>
        <begin position="190"/>
        <end position="215"/>
    </location>
</feature>
<feature type="transmembrane region" description="Helical" evidence="7">
    <location>
        <begin position="39"/>
        <end position="58"/>
    </location>
</feature>
<evidence type="ECO:0000256" key="4">
    <source>
        <dbReference type="ARBA" id="ARBA00023002"/>
    </source>
</evidence>
<dbReference type="PANTHER" id="PTHR21624">
    <property type="entry name" value="STEROL DESATURASE-RELATED PROTEIN"/>
    <property type="match status" value="1"/>
</dbReference>
<dbReference type="PANTHER" id="PTHR21624:SF1">
    <property type="entry name" value="ALKYLGLYCEROL MONOOXYGENASE"/>
    <property type="match status" value="1"/>
</dbReference>
<feature type="transmembrane region" description="Helical" evidence="7">
    <location>
        <begin position="79"/>
        <end position="98"/>
    </location>
</feature>
<dbReference type="AlphaFoldDB" id="A0A2T0XGU9"/>
<evidence type="ECO:0000313" key="9">
    <source>
        <dbReference type="EMBL" id="PRY98166.1"/>
    </source>
</evidence>
<evidence type="ECO:0000256" key="2">
    <source>
        <dbReference type="ARBA" id="ARBA00022692"/>
    </source>
</evidence>
<accession>A0A2T0XGU9</accession>
<dbReference type="InterPro" id="IPR006694">
    <property type="entry name" value="Fatty_acid_hydroxylase"/>
</dbReference>
<dbReference type="RefSeq" id="WP_259673517.1">
    <property type="nucleotide sequence ID" value="NZ_PVTV01000013.1"/>
</dbReference>
<evidence type="ECO:0000259" key="8">
    <source>
        <dbReference type="Pfam" id="PF04116"/>
    </source>
</evidence>
<dbReference type="Pfam" id="PF04116">
    <property type="entry name" value="FA_hydroxylase"/>
    <property type="match status" value="1"/>
</dbReference>